<dbReference type="GO" id="GO:0055085">
    <property type="term" value="P:transmembrane transport"/>
    <property type="evidence" value="ECO:0007669"/>
    <property type="project" value="TreeGrafter"/>
</dbReference>
<evidence type="ECO:0000313" key="2">
    <source>
        <dbReference type="Proteomes" id="UP000011864"/>
    </source>
</evidence>
<accession>M4RLC0</accession>
<dbReference type="PATRIC" id="fig|1129794.4.peg.1278"/>
<dbReference type="InterPro" id="IPR005618">
    <property type="entry name" value="OMPW"/>
</dbReference>
<dbReference type="STRING" id="1129794.C427_1289"/>
<evidence type="ECO:0000313" key="1">
    <source>
        <dbReference type="EMBL" id="AGH43398.1"/>
    </source>
</evidence>
<proteinExistence type="predicted"/>
<dbReference type="AlphaFoldDB" id="M4RLC0"/>
<dbReference type="eggNOG" id="COG3047">
    <property type="taxonomic scope" value="Bacteria"/>
</dbReference>
<dbReference type="Proteomes" id="UP000011864">
    <property type="component" value="Chromosome"/>
</dbReference>
<sequence length="67" mass="7560">MSLDNSLGLAAQVGADYMLNYRWFINGALRWIYIDTGASFNLNAAEVSVDSIEIDSWIYSVTLGYRF</sequence>
<dbReference type="EMBL" id="CP003837">
    <property type="protein sequence ID" value="AGH43398.1"/>
    <property type="molecule type" value="Genomic_DNA"/>
</dbReference>
<dbReference type="PANTHER" id="PTHR36920:SF1">
    <property type="entry name" value="OUTER MEMBRANE PROTEIN W"/>
    <property type="match status" value="1"/>
</dbReference>
<dbReference type="GO" id="GO:0019867">
    <property type="term" value="C:outer membrane"/>
    <property type="evidence" value="ECO:0007669"/>
    <property type="project" value="InterPro"/>
</dbReference>
<protein>
    <submittedName>
        <fullName evidence="1">Outer membrane protein OmpW</fullName>
    </submittedName>
</protein>
<dbReference type="SUPFAM" id="SSF56925">
    <property type="entry name" value="OMPA-like"/>
    <property type="match status" value="1"/>
</dbReference>
<organism evidence="1 2">
    <name type="scientific">Paraglaciecola psychrophila 170</name>
    <dbReference type="NCBI Taxonomy" id="1129794"/>
    <lineage>
        <taxon>Bacteria</taxon>
        <taxon>Pseudomonadati</taxon>
        <taxon>Pseudomonadota</taxon>
        <taxon>Gammaproteobacteria</taxon>
        <taxon>Alteromonadales</taxon>
        <taxon>Alteromonadaceae</taxon>
        <taxon>Paraglaciecola</taxon>
    </lineage>
</organism>
<dbReference type="InterPro" id="IPR011250">
    <property type="entry name" value="OMP/PagP_B-barrel"/>
</dbReference>
<reference evidence="1 2" key="1">
    <citation type="journal article" date="2013" name="Genome Announc.">
        <title>Complete Genome Sequence of Glaciecola psychrophila Strain 170T.</title>
        <authorList>
            <person name="Yin J."/>
            <person name="Chen J."/>
            <person name="Liu G."/>
            <person name="Yu Y."/>
            <person name="Song L."/>
            <person name="Wang X."/>
            <person name="Qu X."/>
        </authorList>
    </citation>
    <scope>NUCLEOTIDE SEQUENCE [LARGE SCALE GENOMIC DNA]</scope>
    <source>
        <strain evidence="1 2">170</strain>
    </source>
</reference>
<keyword evidence="2" id="KW-1185">Reference proteome</keyword>
<dbReference type="HOGENOM" id="CLU_205295_0_0_6"/>
<dbReference type="Pfam" id="PF03922">
    <property type="entry name" value="OmpW"/>
    <property type="match status" value="1"/>
</dbReference>
<name>M4RLC0_9ALTE</name>
<dbReference type="Gene3D" id="2.40.160.20">
    <property type="match status" value="1"/>
</dbReference>
<dbReference type="KEGG" id="gps:C427_1289"/>
<gene>
    <name evidence="1" type="primary">ompW</name>
    <name evidence="1" type="ORF">C427_1289</name>
</gene>
<dbReference type="PANTHER" id="PTHR36920">
    <property type="match status" value="1"/>
</dbReference>